<name>A0A183K295_9TREM</name>
<dbReference type="WBParaSite" id="SCUD_0000910801-mRNA-1">
    <property type="protein sequence ID" value="SCUD_0000910801-mRNA-1"/>
    <property type="gene ID" value="SCUD_0000910801"/>
</dbReference>
<sequence>MNIVIIQSSLQVLDFCKIQRIYSNEAVLYTSASIPDINHENMLYEDKMMVKGSQQEFMDSGFVIFGTYQQGLPVILRELVLPDGFDRVSPSITFYRGFNSFLSLSDNQSILLLLLLSDFVYESFHLEFPYYLP</sequence>
<proteinExistence type="predicted"/>
<keyword evidence="2" id="KW-1185">Reference proteome</keyword>
<gene>
    <name evidence="1" type="ORF">SCUD_LOCUS9108</name>
</gene>
<dbReference type="Proteomes" id="UP000279833">
    <property type="component" value="Unassembled WGS sequence"/>
</dbReference>
<evidence type="ECO:0000313" key="2">
    <source>
        <dbReference type="Proteomes" id="UP000279833"/>
    </source>
</evidence>
<reference evidence="1 2" key="2">
    <citation type="submission" date="2018-11" db="EMBL/GenBank/DDBJ databases">
        <authorList>
            <consortium name="Pathogen Informatics"/>
        </authorList>
    </citation>
    <scope>NUCLEOTIDE SEQUENCE [LARGE SCALE GENOMIC DNA]</scope>
    <source>
        <strain evidence="1">Dakar</strain>
        <strain evidence="2">Dakar, Senegal</strain>
    </source>
</reference>
<dbReference type="EMBL" id="UZAK01033071">
    <property type="protein sequence ID" value="VDP34185.1"/>
    <property type="molecule type" value="Genomic_DNA"/>
</dbReference>
<protein>
    <submittedName>
        <fullName evidence="1 3">Uncharacterized protein</fullName>
    </submittedName>
</protein>
<evidence type="ECO:0000313" key="3">
    <source>
        <dbReference type="WBParaSite" id="SCUD_0000910801-mRNA-1"/>
    </source>
</evidence>
<accession>A0A183K295</accession>
<evidence type="ECO:0000313" key="1">
    <source>
        <dbReference type="EMBL" id="VDP34185.1"/>
    </source>
</evidence>
<dbReference type="AlphaFoldDB" id="A0A183K295"/>
<reference evidence="3" key="1">
    <citation type="submission" date="2016-06" db="UniProtKB">
        <authorList>
            <consortium name="WormBaseParasite"/>
        </authorList>
    </citation>
    <scope>IDENTIFICATION</scope>
</reference>
<organism evidence="3">
    <name type="scientific">Schistosoma curassoni</name>
    <dbReference type="NCBI Taxonomy" id="6186"/>
    <lineage>
        <taxon>Eukaryota</taxon>
        <taxon>Metazoa</taxon>
        <taxon>Spiralia</taxon>
        <taxon>Lophotrochozoa</taxon>
        <taxon>Platyhelminthes</taxon>
        <taxon>Trematoda</taxon>
        <taxon>Digenea</taxon>
        <taxon>Strigeidida</taxon>
        <taxon>Schistosomatoidea</taxon>
        <taxon>Schistosomatidae</taxon>
        <taxon>Schistosoma</taxon>
    </lineage>
</organism>